<comment type="caution">
    <text evidence="2">The sequence shown here is derived from an EMBL/GenBank/DDBJ whole genome shotgun (WGS) entry which is preliminary data.</text>
</comment>
<feature type="transmembrane region" description="Helical" evidence="1">
    <location>
        <begin position="171"/>
        <end position="193"/>
    </location>
</feature>
<protein>
    <submittedName>
        <fullName evidence="2">DUF808 family protein</fullName>
    </submittedName>
</protein>
<proteinExistence type="predicted"/>
<dbReference type="PANTHER" id="PTHR30503:SF3">
    <property type="entry name" value="INNER MEMBRANE PROTEIN YEDI"/>
    <property type="match status" value="1"/>
</dbReference>
<keyword evidence="1" id="KW-0812">Transmembrane</keyword>
<dbReference type="RefSeq" id="WP_161392190.1">
    <property type="nucleotide sequence ID" value="NZ_JBHSCP010000002.1"/>
</dbReference>
<organism evidence="2 3">
    <name type="scientific">Croceibacterium xixiisoli</name>
    <dbReference type="NCBI Taxonomy" id="1476466"/>
    <lineage>
        <taxon>Bacteria</taxon>
        <taxon>Pseudomonadati</taxon>
        <taxon>Pseudomonadota</taxon>
        <taxon>Alphaproteobacteria</taxon>
        <taxon>Sphingomonadales</taxon>
        <taxon>Erythrobacteraceae</taxon>
        <taxon>Croceibacterium</taxon>
    </lineage>
</organism>
<keyword evidence="1" id="KW-0472">Membrane</keyword>
<evidence type="ECO:0000256" key="1">
    <source>
        <dbReference type="SAM" id="Phobius"/>
    </source>
</evidence>
<dbReference type="Proteomes" id="UP000469430">
    <property type="component" value="Unassembled WGS sequence"/>
</dbReference>
<keyword evidence="3" id="KW-1185">Reference proteome</keyword>
<sequence length="308" mass="31620">MAGGLIALLDDVAALAKIAGASVDDVAAAAGRAGTKAAGVVIDDAAVTPGYVVGLPPERELPIIWKITLGSLRNKLIIILPIALLLSAFAPWVITPLLMVGGAYLAFEAVEKIWHALKGDDHASEVLTITDPVELEQRQVSGAVRTDFILSAEIMAIALNEMGDLSLPMQAGALAAVGVAITIAVYGAVALIVKMDDVGLHLHQRPNATVSAIGTGMVKLMPILLTALSRIGTAAMLWVGGGIFLHGLEVFHLTTVPALVHDAAHAAGTVGGGALEWLVQALGSAVIGVVVGAIVTIAMHFVPKKKAH</sequence>
<feature type="transmembrane region" description="Helical" evidence="1">
    <location>
        <begin position="76"/>
        <end position="94"/>
    </location>
</feature>
<reference evidence="2 3" key="1">
    <citation type="submission" date="2019-12" db="EMBL/GenBank/DDBJ databases">
        <title>Genomic-based taxomic classification of the family Erythrobacteraceae.</title>
        <authorList>
            <person name="Xu L."/>
        </authorList>
    </citation>
    <scope>NUCLEOTIDE SEQUENCE [LARGE SCALE GENOMIC DNA]</scope>
    <source>
        <strain evidence="2 3">S36</strain>
    </source>
</reference>
<gene>
    <name evidence="2" type="ORF">GRI97_13790</name>
</gene>
<dbReference type="EMBL" id="WTYJ01000003">
    <property type="protein sequence ID" value="MXP00061.1"/>
    <property type="molecule type" value="Genomic_DNA"/>
</dbReference>
<keyword evidence="1" id="KW-1133">Transmembrane helix</keyword>
<feature type="transmembrane region" description="Helical" evidence="1">
    <location>
        <begin position="223"/>
        <end position="245"/>
    </location>
</feature>
<dbReference type="GO" id="GO:0005886">
    <property type="term" value="C:plasma membrane"/>
    <property type="evidence" value="ECO:0007669"/>
    <property type="project" value="TreeGrafter"/>
</dbReference>
<dbReference type="PIRSF" id="PIRSF016660">
    <property type="entry name" value="YedI"/>
    <property type="match status" value="1"/>
</dbReference>
<dbReference type="InterPro" id="IPR008526">
    <property type="entry name" value="YedI"/>
</dbReference>
<accession>A0A6I4TXT5</accession>
<dbReference type="PANTHER" id="PTHR30503">
    <property type="entry name" value="INNER MEMBRANE PROTEIN YEDI"/>
    <property type="match status" value="1"/>
</dbReference>
<evidence type="ECO:0000313" key="3">
    <source>
        <dbReference type="Proteomes" id="UP000469430"/>
    </source>
</evidence>
<feature type="transmembrane region" description="Helical" evidence="1">
    <location>
        <begin position="277"/>
        <end position="302"/>
    </location>
</feature>
<evidence type="ECO:0000313" key="2">
    <source>
        <dbReference type="EMBL" id="MXP00061.1"/>
    </source>
</evidence>
<dbReference type="OrthoDB" id="9814178at2"/>
<dbReference type="Pfam" id="PF05661">
    <property type="entry name" value="DUF808"/>
    <property type="match status" value="1"/>
</dbReference>
<name>A0A6I4TXT5_9SPHN</name>
<dbReference type="AlphaFoldDB" id="A0A6I4TXT5"/>